<evidence type="ECO:0000313" key="2">
    <source>
        <dbReference type="EMBL" id="GJE94946.1"/>
    </source>
</evidence>
<keyword evidence="3" id="KW-1185">Reference proteome</keyword>
<dbReference type="AlphaFoldDB" id="A0A9P3LGW6"/>
<reference evidence="2 3" key="1">
    <citation type="submission" date="2021-08" db="EMBL/GenBank/DDBJ databases">
        <title>Draft Genome Sequence of Phanerochaete sordida strain YK-624.</title>
        <authorList>
            <person name="Mori T."/>
            <person name="Dohra H."/>
            <person name="Suzuki T."/>
            <person name="Kawagishi H."/>
            <person name="Hirai H."/>
        </authorList>
    </citation>
    <scope>NUCLEOTIDE SEQUENCE [LARGE SCALE GENOMIC DNA]</scope>
    <source>
        <strain evidence="2 3">YK-624</strain>
    </source>
</reference>
<dbReference type="EMBL" id="BPQB01000044">
    <property type="protein sequence ID" value="GJE94946.1"/>
    <property type="molecule type" value="Genomic_DNA"/>
</dbReference>
<protein>
    <submittedName>
        <fullName evidence="2">Uncharacterized protein</fullName>
    </submittedName>
</protein>
<proteinExistence type="predicted"/>
<feature type="region of interest" description="Disordered" evidence="1">
    <location>
        <begin position="1"/>
        <end position="26"/>
    </location>
</feature>
<evidence type="ECO:0000256" key="1">
    <source>
        <dbReference type="SAM" id="MobiDB-lite"/>
    </source>
</evidence>
<name>A0A9P3LGW6_9APHY</name>
<dbReference type="Proteomes" id="UP000703269">
    <property type="component" value="Unassembled WGS sequence"/>
</dbReference>
<comment type="caution">
    <text evidence="2">The sequence shown here is derived from an EMBL/GenBank/DDBJ whole genome shotgun (WGS) entry which is preliminary data.</text>
</comment>
<organism evidence="2 3">
    <name type="scientific">Phanerochaete sordida</name>
    <dbReference type="NCBI Taxonomy" id="48140"/>
    <lineage>
        <taxon>Eukaryota</taxon>
        <taxon>Fungi</taxon>
        <taxon>Dikarya</taxon>
        <taxon>Basidiomycota</taxon>
        <taxon>Agaricomycotina</taxon>
        <taxon>Agaricomycetes</taxon>
        <taxon>Polyporales</taxon>
        <taxon>Phanerochaetaceae</taxon>
        <taxon>Phanerochaete</taxon>
    </lineage>
</organism>
<accession>A0A9P3LGW6</accession>
<evidence type="ECO:0000313" key="3">
    <source>
        <dbReference type="Proteomes" id="UP000703269"/>
    </source>
</evidence>
<gene>
    <name evidence="2" type="ORF">PsYK624_111220</name>
</gene>
<sequence length="119" mass="12662">MATAAHPPNRRRQTPVRQGPPAIKAASAQISHGRLVHIPKRGLWRAPASAKVTRPAPRLADAELHCISAIIHSPASCAPQHQPSASPLSRIRTGCDPMRPSMRHHLPRPAGIIGSAISA</sequence>